<feature type="compositionally biased region" description="Low complexity" evidence="1">
    <location>
        <begin position="104"/>
        <end position="126"/>
    </location>
</feature>
<feature type="region of interest" description="Disordered" evidence="1">
    <location>
        <begin position="1"/>
        <end position="44"/>
    </location>
</feature>
<gene>
    <name evidence="2" type="ORF">GCM10023191_051100</name>
</gene>
<evidence type="ECO:0000256" key="1">
    <source>
        <dbReference type="SAM" id="MobiDB-lite"/>
    </source>
</evidence>
<keyword evidence="3" id="KW-1185">Reference proteome</keyword>
<dbReference type="Proteomes" id="UP001500503">
    <property type="component" value="Unassembled WGS sequence"/>
</dbReference>
<name>A0ABP8QDE0_9ACTN</name>
<feature type="compositionally biased region" description="Low complexity" evidence="1">
    <location>
        <begin position="1"/>
        <end position="13"/>
    </location>
</feature>
<evidence type="ECO:0000313" key="2">
    <source>
        <dbReference type="EMBL" id="GAA4501283.1"/>
    </source>
</evidence>
<evidence type="ECO:0000313" key="3">
    <source>
        <dbReference type="Proteomes" id="UP001500503"/>
    </source>
</evidence>
<sequence length="134" mass="13530">MPPAASSSAPAPSEALIAAENPPMLTTPEATPPRLGGLASRARSKASIDAALPTALMRTRITANATGRCPPGQVTAVTQTAARAAATETISRPRRWGRRPATQPRAGATTSGAAAVSVSVRRAGPASMPSPLTR</sequence>
<accession>A0ABP8QDE0</accession>
<reference evidence="3" key="1">
    <citation type="journal article" date="2019" name="Int. J. Syst. Evol. Microbiol.">
        <title>The Global Catalogue of Microorganisms (GCM) 10K type strain sequencing project: providing services to taxonomists for standard genome sequencing and annotation.</title>
        <authorList>
            <consortium name="The Broad Institute Genomics Platform"/>
            <consortium name="The Broad Institute Genome Sequencing Center for Infectious Disease"/>
            <person name="Wu L."/>
            <person name="Ma J."/>
        </authorList>
    </citation>
    <scope>NUCLEOTIDE SEQUENCE [LARGE SCALE GENOMIC DNA]</scope>
    <source>
        <strain evidence="3">JCM 17933</strain>
    </source>
</reference>
<dbReference type="EMBL" id="BAABHF010000025">
    <property type="protein sequence ID" value="GAA4501283.1"/>
    <property type="molecule type" value="Genomic_DNA"/>
</dbReference>
<feature type="region of interest" description="Disordered" evidence="1">
    <location>
        <begin position="86"/>
        <end position="134"/>
    </location>
</feature>
<comment type="caution">
    <text evidence="2">The sequence shown here is derived from an EMBL/GenBank/DDBJ whole genome shotgun (WGS) entry which is preliminary data.</text>
</comment>
<protein>
    <submittedName>
        <fullName evidence="2">Uncharacterized protein</fullName>
    </submittedName>
</protein>
<proteinExistence type="predicted"/>
<organism evidence="2 3">
    <name type="scientific">Actinoallomurus oryzae</name>
    <dbReference type="NCBI Taxonomy" id="502180"/>
    <lineage>
        <taxon>Bacteria</taxon>
        <taxon>Bacillati</taxon>
        <taxon>Actinomycetota</taxon>
        <taxon>Actinomycetes</taxon>
        <taxon>Streptosporangiales</taxon>
        <taxon>Thermomonosporaceae</taxon>
        <taxon>Actinoallomurus</taxon>
    </lineage>
</organism>